<organism evidence="1 2">
    <name type="scientific">Romanomermis culicivorax</name>
    <name type="common">Nematode worm</name>
    <dbReference type="NCBI Taxonomy" id="13658"/>
    <lineage>
        <taxon>Eukaryota</taxon>
        <taxon>Metazoa</taxon>
        <taxon>Ecdysozoa</taxon>
        <taxon>Nematoda</taxon>
        <taxon>Enoplea</taxon>
        <taxon>Dorylaimia</taxon>
        <taxon>Mermithida</taxon>
        <taxon>Mermithoidea</taxon>
        <taxon>Mermithidae</taxon>
        <taxon>Romanomermis</taxon>
    </lineage>
</organism>
<name>A0A915L7R1_ROMCU</name>
<dbReference type="AlphaFoldDB" id="A0A915L7R1"/>
<proteinExistence type="predicted"/>
<dbReference type="Proteomes" id="UP000887565">
    <property type="component" value="Unplaced"/>
</dbReference>
<dbReference type="WBParaSite" id="nRc.2.0.1.t45781-RA">
    <property type="protein sequence ID" value="nRc.2.0.1.t45781-RA"/>
    <property type="gene ID" value="nRc.2.0.1.g45781"/>
</dbReference>
<evidence type="ECO:0000313" key="2">
    <source>
        <dbReference type="WBParaSite" id="nRc.2.0.1.t45781-RA"/>
    </source>
</evidence>
<accession>A0A915L7R1</accession>
<sequence length="138" mass="15151">MFNSLVSCLTDSSLSSWIFLLTKVASKISPCNNMTSKYLCSVSMATVWNADQPSLEICTKLALNEPGLRTYLKPPIGVCSFNGKSMVVDKTINWPSKVMTVGAGERKFSHGALGSSCRLTSRCWTERAFDRLTGKNDI</sequence>
<reference evidence="2" key="1">
    <citation type="submission" date="2022-11" db="UniProtKB">
        <authorList>
            <consortium name="WormBaseParasite"/>
        </authorList>
    </citation>
    <scope>IDENTIFICATION</scope>
</reference>
<evidence type="ECO:0000313" key="1">
    <source>
        <dbReference type="Proteomes" id="UP000887565"/>
    </source>
</evidence>
<protein>
    <submittedName>
        <fullName evidence="2">Uncharacterized protein</fullName>
    </submittedName>
</protein>
<keyword evidence="1" id="KW-1185">Reference proteome</keyword>